<dbReference type="PANTHER" id="PTHR14882:SF5">
    <property type="entry name" value="COILED-COIL DOMAIN CONTAINING 74A"/>
    <property type="match status" value="1"/>
</dbReference>
<feature type="region of interest" description="Disordered" evidence="1">
    <location>
        <begin position="115"/>
        <end position="140"/>
    </location>
</feature>
<feature type="region of interest" description="Disordered" evidence="1">
    <location>
        <begin position="279"/>
        <end position="355"/>
    </location>
</feature>
<dbReference type="EMBL" id="JBBPFD010000015">
    <property type="protein sequence ID" value="KAK7896231.1"/>
    <property type="molecule type" value="Genomic_DNA"/>
</dbReference>
<comment type="caution">
    <text evidence="3">The sequence shown here is derived from an EMBL/GenBank/DDBJ whole genome shotgun (WGS) entry which is preliminary data.</text>
</comment>
<organism evidence="3 4">
    <name type="scientific">Mugilogobius chulae</name>
    <name type="common">yellowstripe goby</name>
    <dbReference type="NCBI Taxonomy" id="88201"/>
    <lineage>
        <taxon>Eukaryota</taxon>
        <taxon>Metazoa</taxon>
        <taxon>Chordata</taxon>
        <taxon>Craniata</taxon>
        <taxon>Vertebrata</taxon>
        <taxon>Euteleostomi</taxon>
        <taxon>Actinopterygii</taxon>
        <taxon>Neopterygii</taxon>
        <taxon>Teleostei</taxon>
        <taxon>Neoteleostei</taxon>
        <taxon>Acanthomorphata</taxon>
        <taxon>Gobiaria</taxon>
        <taxon>Gobiiformes</taxon>
        <taxon>Gobioidei</taxon>
        <taxon>Gobiidae</taxon>
        <taxon>Gobionellinae</taxon>
        <taxon>Mugilogobius</taxon>
    </lineage>
</organism>
<dbReference type="PANTHER" id="PTHR14882">
    <property type="entry name" value="COILED-COIL DOMAIN-CONTAINING 74A"/>
    <property type="match status" value="1"/>
</dbReference>
<gene>
    <name evidence="3" type="ORF">WMY93_021556</name>
</gene>
<evidence type="ECO:0000259" key="2">
    <source>
        <dbReference type="Pfam" id="PF14917"/>
    </source>
</evidence>
<feature type="compositionally biased region" description="Polar residues" evidence="1">
    <location>
        <begin position="334"/>
        <end position="343"/>
    </location>
</feature>
<feature type="region of interest" description="Disordered" evidence="1">
    <location>
        <begin position="1"/>
        <end position="94"/>
    </location>
</feature>
<keyword evidence="4" id="KW-1185">Reference proteome</keyword>
<feature type="domain" description="Coiled coil protein 74 C-terminal" evidence="2">
    <location>
        <begin position="174"/>
        <end position="296"/>
    </location>
</feature>
<feature type="compositionally biased region" description="Low complexity" evidence="1">
    <location>
        <begin position="47"/>
        <end position="58"/>
    </location>
</feature>
<proteinExistence type="predicted"/>
<dbReference type="AlphaFoldDB" id="A0AAW0NNG8"/>
<feature type="compositionally biased region" description="Basic residues" evidence="1">
    <location>
        <begin position="284"/>
        <end position="301"/>
    </location>
</feature>
<dbReference type="Pfam" id="PF14917">
    <property type="entry name" value="CCDC74_C"/>
    <property type="match status" value="1"/>
</dbReference>
<dbReference type="InterPro" id="IPR029422">
    <property type="entry name" value="CCDC74_C"/>
</dbReference>
<feature type="compositionally biased region" description="Low complexity" evidence="1">
    <location>
        <begin position="165"/>
        <end position="175"/>
    </location>
</feature>
<feature type="compositionally biased region" description="Low complexity" evidence="1">
    <location>
        <begin position="80"/>
        <end position="94"/>
    </location>
</feature>
<reference evidence="4" key="1">
    <citation type="submission" date="2024-04" db="EMBL/GenBank/DDBJ databases">
        <title>Salinicola lusitanus LLJ914,a marine bacterium isolated from the Okinawa Trough.</title>
        <authorList>
            <person name="Li J."/>
        </authorList>
    </citation>
    <scope>NUCLEOTIDE SEQUENCE [LARGE SCALE GENOMIC DNA]</scope>
</reference>
<evidence type="ECO:0000313" key="3">
    <source>
        <dbReference type="EMBL" id="KAK7896231.1"/>
    </source>
</evidence>
<accession>A0AAW0NNG8</accession>
<sequence length="355" mass="38958">MDIKTFYGSKNEHGSEVPSDSEDSELEDESDSGEEWLPESGLTLSVGGHRAAGEAAAAAGGGGPRRPGPPRRLSAEKRALPPAAAPGHAGQAPQEIEHLRRENKELQYKLIMDSPTVSGKGLPTSRRGIRPPTQGSDARTGGLYLEEQLQDTRPLHQQQTGNDAHLQTTHQQTTPRHPPRPPTLHECEVIIRQLYNANSIQSQELIRVKALLRDIVFSKKITPENYILTKTYLADGTRRFSETEKLPKLGLQTFPEKTSEAVPSPLILPALKQSFSSSIADRQRRTRAVQRSRFKRVVQVHKQRETTRLAGPGQANPGEEGGAEVQASVVRPTSLEQQRSETVTLPERGVGQGTE</sequence>
<feature type="region of interest" description="Disordered" evidence="1">
    <location>
        <begin position="153"/>
        <end position="182"/>
    </location>
</feature>
<dbReference type="InterPro" id="IPR040370">
    <property type="entry name" value="CCDC74A/CCDC74B/CCDC92"/>
</dbReference>
<feature type="compositionally biased region" description="Acidic residues" evidence="1">
    <location>
        <begin position="19"/>
        <end position="37"/>
    </location>
</feature>
<name>A0AAW0NNG8_9GOBI</name>
<protein>
    <recommendedName>
        <fullName evidence="2">Coiled coil protein 74 C-terminal domain-containing protein</fullName>
    </recommendedName>
</protein>
<evidence type="ECO:0000313" key="4">
    <source>
        <dbReference type="Proteomes" id="UP001460270"/>
    </source>
</evidence>
<dbReference type="Proteomes" id="UP001460270">
    <property type="component" value="Unassembled WGS sequence"/>
</dbReference>
<evidence type="ECO:0000256" key="1">
    <source>
        <dbReference type="SAM" id="MobiDB-lite"/>
    </source>
</evidence>